<reference evidence="3" key="1">
    <citation type="submission" date="2020-06" db="EMBL/GenBank/DDBJ databases">
        <title>A chromosome-scale genome assembly of Talaromyces rugulosus W13939.</title>
        <authorList>
            <person name="Wang B."/>
            <person name="Guo L."/>
            <person name="Ye K."/>
            <person name="Wang L."/>
        </authorList>
    </citation>
    <scope>NUCLEOTIDE SEQUENCE [LARGE SCALE GENOMIC DNA]</scope>
    <source>
        <strain evidence="3">W13939</strain>
    </source>
</reference>
<accession>A0A7H8QT18</accession>
<evidence type="ECO:0000313" key="3">
    <source>
        <dbReference type="Proteomes" id="UP000509510"/>
    </source>
</evidence>
<protein>
    <submittedName>
        <fullName evidence="2">Uncharacterized protein</fullName>
    </submittedName>
</protein>
<dbReference type="Gene3D" id="1.20.120.20">
    <property type="entry name" value="Apolipoprotein"/>
    <property type="match status" value="1"/>
</dbReference>
<dbReference type="GeneID" id="55990778"/>
<evidence type="ECO:0000256" key="1">
    <source>
        <dbReference type="SAM" id="MobiDB-lite"/>
    </source>
</evidence>
<feature type="compositionally biased region" description="Basic and acidic residues" evidence="1">
    <location>
        <begin position="72"/>
        <end position="99"/>
    </location>
</feature>
<name>A0A7H8QT18_TALRU</name>
<evidence type="ECO:0000313" key="2">
    <source>
        <dbReference type="EMBL" id="QKX56173.1"/>
    </source>
</evidence>
<dbReference type="Proteomes" id="UP000509510">
    <property type="component" value="Chromosome II"/>
</dbReference>
<keyword evidence="3" id="KW-1185">Reference proteome</keyword>
<proteinExistence type="predicted"/>
<dbReference type="OrthoDB" id="5355126at2759"/>
<organism evidence="2 3">
    <name type="scientific">Talaromyces rugulosus</name>
    <name type="common">Penicillium rugulosum</name>
    <dbReference type="NCBI Taxonomy" id="121627"/>
    <lineage>
        <taxon>Eukaryota</taxon>
        <taxon>Fungi</taxon>
        <taxon>Dikarya</taxon>
        <taxon>Ascomycota</taxon>
        <taxon>Pezizomycotina</taxon>
        <taxon>Eurotiomycetes</taxon>
        <taxon>Eurotiomycetidae</taxon>
        <taxon>Eurotiales</taxon>
        <taxon>Trichocomaceae</taxon>
        <taxon>Talaromyces</taxon>
        <taxon>Talaromyces sect. Islandici</taxon>
    </lineage>
</organism>
<dbReference type="EMBL" id="CP055899">
    <property type="protein sequence ID" value="QKX56173.1"/>
    <property type="molecule type" value="Genomic_DNA"/>
</dbReference>
<sequence length="134" mass="14371">MSKSRLPLYLGLGIAGAGGYYLYNSGGDANAAAKRAKADAKSARKQLHRGGEDAKDAGQQASNYIDETVQAARDKARQGTDDLKDQAKEGIDRIDQVRQDTARNLGTSVDQLDRKIEDKASEAKKNVGGWFGGK</sequence>
<feature type="region of interest" description="Disordered" evidence="1">
    <location>
        <begin position="32"/>
        <end position="99"/>
    </location>
</feature>
<gene>
    <name evidence="2" type="ORF">TRUGW13939_03273</name>
</gene>
<dbReference type="AlphaFoldDB" id="A0A7H8QT18"/>
<dbReference type="KEGG" id="trg:TRUGW13939_03273"/>
<dbReference type="RefSeq" id="XP_035342351.1">
    <property type="nucleotide sequence ID" value="XM_035486458.1"/>
</dbReference>